<dbReference type="EMBL" id="CAAALY010244249">
    <property type="protein sequence ID" value="VEL32495.1"/>
    <property type="molecule type" value="Genomic_DNA"/>
</dbReference>
<dbReference type="Proteomes" id="UP000784294">
    <property type="component" value="Unassembled WGS sequence"/>
</dbReference>
<protein>
    <submittedName>
        <fullName evidence="1">Uncharacterized protein</fullName>
    </submittedName>
</protein>
<reference evidence="1" key="1">
    <citation type="submission" date="2018-11" db="EMBL/GenBank/DDBJ databases">
        <authorList>
            <consortium name="Pathogen Informatics"/>
        </authorList>
    </citation>
    <scope>NUCLEOTIDE SEQUENCE</scope>
</reference>
<evidence type="ECO:0000313" key="1">
    <source>
        <dbReference type="EMBL" id="VEL32495.1"/>
    </source>
</evidence>
<dbReference type="AlphaFoldDB" id="A0A3S5FFL1"/>
<accession>A0A3S5FFL1</accession>
<gene>
    <name evidence="1" type="ORF">PXEA_LOCUS25935</name>
</gene>
<name>A0A3S5FFL1_9PLAT</name>
<comment type="caution">
    <text evidence="1">The sequence shown here is derived from an EMBL/GenBank/DDBJ whole genome shotgun (WGS) entry which is preliminary data.</text>
</comment>
<keyword evidence="2" id="KW-1185">Reference proteome</keyword>
<organism evidence="1 2">
    <name type="scientific">Protopolystoma xenopodis</name>
    <dbReference type="NCBI Taxonomy" id="117903"/>
    <lineage>
        <taxon>Eukaryota</taxon>
        <taxon>Metazoa</taxon>
        <taxon>Spiralia</taxon>
        <taxon>Lophotrochozoa</taxon>
        <taxon>Platyhelminthes</taxon>
        <taxon>Monogenea</taxon>
        <taxon>Polyopisthocotylea</taxon>
        <taxon>Polystomatidea</taxon>
        <taxon>Polystomatidae</taxon>
        <taxon>Protopolystoma</taxon>
    </lineage>
</organism>
<evidence type="ECO:0000313" key="2">
    <source>
        <dbReference type="Proteomes" id="UP000784294"/>
    </source>
</evidence>
<sequence length="263" mass="29128">MLSGKSKTLDSLCVAFRLLDGQCLSRSVRAVHTVRCDSGQPKRLLGACQPASCQRSITTVRLEREGCRCIKRQTVKQMRCCCSDLVSRTRRICHKDGRVILWAGDKLVSEASSYGTTKTADGVSQTGVRFVCQNLETRGWRFINGVCLRKLTQDLQPPMVCRPQSISPAGSCDPVSKRQPISVHHFALIGCNCRLVKKTMGSQACGITIYFVSINAIAPTCRVYLALRWYQNLIMRSDIFHITSWTGLEMSTGKAICDAVSVT</sequence>
<proteinExistence type="predicted"/>